<dbReference type="Proteomes" id="UP001212152">
    <property type="component" value="Unassembled WGS sequence"/>
</dbReference>
<evidence type="ECO:0000259" key="4">
    <source>
        <dbReference type="PROSITE" id="PS01031"/>
    </source>
</evidence>
<dbReference type="PANTHER" id="PTHR11527">
    <property type="entry name" value="HEAT-SHOCK PROTEIN 20 FAMILY MEMBER"/>
    <property type="match status" value="1"/>
</dbReference>
<evidence type="ECO:0000313" key="6">
    <source>
        <dbReference type="Proteomes" id="UP001212152"/>
    </source>
</evidence>
<organism evidence="5 6">
    <name type="scientific">Geranomyces variabilis</name>
    <dbReference type="NCBI Taxonomy" id="109894"/>
    <lineage>
        <taxon>Eukaryota</taxon>
        <taxon>Fungi</taxon>
        <taxon>Fungi incertae sedis</taxon>
        <taxon>Chytridiomycota</taxon>
        <taxon>Chytridiomycota incertae sedis</taxon>
        <taxon>Chytridiomycetes</taxon>
        <taxon>Spizellomycetales</taxon>
        <taxon>Powellomycetaceae</taxon>
        <taxon>Geranomyces</taxon>
    </lineage>
</organism>
<proteinExistence type="inferred from homology"/>
<evidence type="ECO:0000256" key="1">
    <source>
        <dbReference type="ARBA" id="ARBA00023016"/>
    </source>
</evidence>
<name>A0AAD5TIV2_9FUNG</name>
<evidence type="ECO:0000256" key="2">
    <source>
        <dbReference type="PROSITE-ProRule" id="PRU00285"/>
    </source>
</evidence>
<comment type="caution">
    <text evidence="5">The sequence shown here is derived from an EMBL/GenBank/DDBJ whole genome shotgun (WGS) entry which is preliminary data.</text>
</comment>
<gene>
    <name evidence="5" type="ORF">HDU87_004321</name>
</gene>
<protein>
    <recommendedName>
        <fullName evidence="4">SHSP domain-containing protein</fullName>
    </recommendedName>
</protein>
<evidence type="ECO:0000256" key="3">
    <source>
        <dbReference type="RuleBase" id="RU003616"/>
    </source>
</evidence>
<keyword evidence="1" id="KW-0346">Stress response</keyword>
<dbReference type="Pfam" id="PF00011">
    <property type="entry name" value="HSP20"/>
    <property type="match status" value="1"/>
</dbReference>
<dbReference type="Gene3D" id="2.60.40.790">
    <property type="match status" value="1"/>
</dbReference>
<dbReference type="CDD" id="cd06464">
    <property type="entry name" value="ACD_sHsps-like"/>
    <property type="match status" value="1"/>
</dbReference>
<dbReference type="EMBL" id="JADGJQ010000031">
    <property type="protein sequence ID" value="KAJ3177799.1"/>
    <property type="molecule type" value="Genomic_DNA"/>
</dbReference>
<accession>A0AAD5TIV2</accession>
<dbReference type="InterPro" id="IPR002068">
    <property type="entry name" value="A-crystallin/Hsp20_dom"/>
</dbReference>
<reference evidence="5" key="1">
    <citation type="submission" date="2020-05" db="EMBL/GenBank/DDBJ databases">
        <title>Phylogenomic resolution of chytrid fungi.</title>
        <authorList>
            <person name="Stajich J.E."/>
            <person name="Amses K."/>
            <person name="Simmons R."/>
            <person name="Seto K."/>
            <person name="Myers J."/>
            <person name="Bonds A."/>
            <person name="Quandt C.A."/>
            <person name="Barry K."/>
            <person name="Liu P."/>
            <person name="Grigoriev I."/>
            <person name="Longcore J.E."/>
            <person name="James T.Y."/>
        </authorList>
    </citation>
    <scope>NUCLEOTIDE SEQUENCE</scope>
    <source>
        <strain evidence="5">JEL0379</strain>
    </source>
</reference>
<comment type="similarity">
    <text evidence="2 3">Belongs to the small heat shock protein (HSP20) family.</text>
</comment>
<dbReference type="PROSITE" id="PS01031">
    <property type="entry name" value="SHSP"/>
    <property type="match status" value="1"/>
</dbReference>
<sequence>MSLNTWSSIFNDPFFYDPFEQRSGGFFLPMVPTITSGGERGDSQALSKRGDTATDRSLRTFRGPKIDFAETEKAYNIKADCPGLEKSDVKISVEDNMLTLEGERKSEHEEKTDRVHVVERSFGHFRRTLRLPPDADIENCTATMDKGVLHLELPKNPAKEQRKQIDIK</sequence>
<dbReference type="AlphaFoldDB" id="A0AAD5TIV2"/>
<dbReference type="InterPro" id="IPR031107">
    <property type="entry name" value="Small_HSP"/>
</dbReference>
<keyword evidence="6" id="KW-1185">Reference proteome</keyword>
<feature type="domain" description="SHSP" evidence="4">
    <location>
        <begin position="57"/>
        <end position="168"/>
    </location>
</feature>
<dbReference type="InterPro" id="IPR008978">
    <property type="entry name" value="HSP20-like_chaperone"/>
</dbReference>
<dbReference type="SUPFAM" id="SSF49764">
    <property type="entry name" value="HSP20-like chaperones"/>
    <property type="match status" value="1"/>
</dbReference>
<evidence type="ECO:0000313" key="5">
    <source>
        <dbReference type="EMBL" id="KAJ3177799.1"/>
    </source>
</evidence>